<dbReference type="PROSITE" id="PS51096">
    <property type="entry name" value="PTS_EIIA_TYPE_4"/>
    <property type="match status" value="1"/>
</dbReference>
<keyword evidence="7" id="KW-0418">Kinase</keyword>
<evidence type="ECO:0000259" key="8">
    <source>
        <dbReference type="PROSITE" id="PS51096"/>
    </source>
</evidence>
<dbReference type="KEGG" id="lpaa:BHS01_08865"/>
<reference evidence="9 12" key="3">
    <citation type="journal article" date="2022" name="Microbiol. Res.">
        <title>Comparative genome analysis, predicted lifestyle and antimicrobial strategies of Lactococcus carnosus and Lactococcus paracarnosus isolated from meat.</title>
        <authorList>
            <person name="Werum V."/>
            <person name="Ehrmann M."/>
            <person name="Vogel R."/>
            <person name="Hilgarth M."/>
        </authorList>
    </citation>
    <scope>NUCLEOTIDE SEQUENCE [LARGE SCALE GENOMIC DNA]</scope>
    <source>
        <strain evidence="9 12">TMW21897</strain>
    </source>
</reference>
<reference evidence="10 11" key="1">
    <citation type="submission" date="2016-09" db="EMBL/GenBank/DDBJ databases">
        <title>Lactic acid bacteria from MAP meat Genome sequencing and assembly.</title>
        <authorList>
            <person name="Behr J."/>
            <person name="Hilgarth M."/>
            <person name="Vogel R.F."/>
        </authorList>
    </citation>
    <scope>NUCLEOTIDE SEQUENCE [LARGE SCALE GENOMIC DNA]</scope>
    <source>
        <strain evidence="10 11">TMW21615</strain>
    </source>
</reference>
<dbReference type="GO" id="GO:0005737">
    <property type="term" value="C:cytoplasm"/>
    <property type="evidence" value="ECO:0007669"/>
    <property type="project" value="UniProtKB-SubCell"/>
</dbReference>
<dbReference type="RefSeq" id="WP_109835219.1">
    <property type="nucleotide sequence ID" value="NZ_CP017195.1"/>
</dbReference>
<evidence type="ECO:0000313" key="11">
    <source>
        <dbReference type="Proteomes" id="UP000516280"/>
    </source>
</evidence>
<dbReference type="InterPro" id="IPR051471">
    <property type="entry name" value="Bacterial_PTS_sugar_comp"/>
</dbReference>
<dbReference type="Gene3D" id="3.40.50.510">
    <property type="entry name" value="Phosphotransferase system, mannose-type IIA component"/>
    <property type="match status" value="1"/>
</dbReference>
<organism evidence="10 11">
    <name type="scientific">Pseudolactococcus paracarnosus</name>
    <dbReference type="NCBI Taxonomy" id="2749962"/>
    <lineage>
        <taxon>Bacteria</taxon>
        <taxon>Bacillati</taxon>
        <taxon>Bacillota</taxon>
        <taxon>Bacilli</taxon>
        <taxon>Lactobacillales</taxon>
        <taxon>Streptococcaceae</taxon>
        <taxon>Pseudolactococcus</taxon>
    </lineage>
</organism>
<protein>
    <submittedName>
        <fullName evidence="9">PTS sugar transporter subunit IIA</fullName>
    </submittedName>
</protein>
<dbReference type="GO" id="GO:0016020">
    <property type="term" value="C:membrane"/>
    <property type="evidence" value="ECO:0007669"/>
    <property type="project" value="InterPro"/>
</dbReference>
<keyword evidence="12" id="KW-1185">Reference proteome</keyword>
<reference evidence="9" key="2">
    <citation type="submission" date="2020-01" db="EMBL/GenBank/DDBJ databases">
        <authorList>
            <person name="Hilgarth M."/>
            <person name="Vogel R.F."/>
        </authorList>
    </citation>
    <scope>NUCLEOTIDE SEQUENCE</scope>
    <source>
        <strain evidence="9">TMW21897</strain>
    </source>
</reference>
<gene>
    <name evidence="10" type="ORF">BHS01_08865</name>
    <name evidence="9" type="ORF">GYN19_07165</name>
</gene>
<proteinExistence type="predicted"/>
<name>A0A7L4WE63_9LACT</name>
<comment type="subcellular location">
    <subcellularLocation>
        <location evidence="1">Cytoplasm</location>
    </subcellularLocation>
</comment>
<evidence type="ECO:0000313" key="9">
    <source>
        <dbReference type="EMBL" id="MCJ1977733.1"/>
    </source>
</evidence>
<evidence type="ECO:0000256" key="1">
    <source>
        <dbReference type="ARBA" id="ARBA00004496"/>
    </source>
</evidence>
<evidence type="ECO:0000256" key="6">
    <source>
        <dbReference type="ARBA" id="ARBA00022683"/>
    </source>
</evidence>
<dbReference type="Proteomes" id="UP000516280">
    <property type="component" value="Chromosome"/>
</dbReference>
<dbReference type="Proteomes" id="UP001522462">
    <property type="component" value="Unassembled WGS sequence"/>
</dbReference>
<keyword evidence="3" id="KW-0963">Cytoplasm</keyword>
<evidence type="ECO:0000256" key="3">
    <source>
        <dbReference type="ARBA" id="ARBA00022490"/>
    </source>
</evidence>
<evidence type="ECO:0000256" key="4">
    <source>
        <dbReference type="ARBA" id="ARBA00022597"/>
    </source>
</evidence>
<keyword evidence="4 9" id="KW-0762">Sugar transport</keyword>
<dbReference type="InterPro" id="IPR033887">
    <property type="entry name" value="PTS_IIA_man"/>
</dbReference>
<dbReference type="SUPFAM" id="SSF53062">
    <property type="entry name" value="PTS system fructose IIA component-like"/>
    <property type="match status" value="1"/>
</dbReference>
<evidence type="ECO:0000313" key="12">
    <source>
        <dbReference type="Proteomes" id="UP001522462"/>
    </source>
</evidence>
<feature type="domain" description="PTS EIIA type-4" evidence="8">
    <location>
        <begin position="1"/>
        <end position="129"/>
    </location>
</feature>
<dbReference type="InterPro" id="IPR004701">
    <property type="entry name" value="PTS_EIIA_man-typ"/>
</dbReference>
<evidence type="ECO:0000313" key="10">
    <source>
        <dbReference type="EMBL" id="QDJ28628.1"/>
    </source>
</evidence>
<dbReference type="PANTHER" id="PTHR33799">
    <property type="entry name" value="PTS PERMEASE-RELATED-RELATED"/>
    <property type="match status" value="1"/>
</dbReference>
<dbReference type="InterPro" id="IPR036662">
    <property type="entry name" value="PTS_EIIA_man-typ_sf"/>
</dbReference>
<sequence length="150" mass="16002">MIGMIVVSHGKMAEGVKDSVELIFGQPEQFETSALVAGQAFEAFKDDVAAKIKAVDTGDGVLAFVDLFGASPYNAAMKLYPAFKEADSEVRVVTGLNLPMIIESLGMRSVETSVENLAKQAVLAGRDGIQEPISDLLESLDNGVTEDDDY</sequence>
<dbReference type="GO" id="GO:0009401">
    <property type="term" value="P:phosphoenolpyruvate-dependent sugar phosphotransferase system"/>
    <property type="evidence" value="ECO:0007669"/>
    <property type="project" value="UniProtKB-KW"/>
</dbReference>
<evidence type="ECO:0000256" key="7">
    <source>
        <dbReference type="ARBA" id="ARBA00022777"/>
    </source>
</evidence>
<dbReference type="EMBL" id="CP017195">
    <property type="protein sequence ID" value="QDJ28628.1"/>
    <property type="molecule type" value="Genomic_DNA"/>
</dbReference>
<dbReference type="CDD" id="cd00006">
    <property type="entry name" value="PTS_IIA_man"/>
    <property type="match status" value="1"/>
</dbReference>
<evidence type="ECO:0000256" key="5">
    <source>
        <dbReference type="ARBA" id="ARBA00022679"/>
    </source>
</evidence>
<dbReference type="GO" id="GO:0016301">
    <property type="term" value="F:kinase activity"/>
    <property type="evidence" value="ECO:0007669"/>
    <property type="project" value="UniProtKB-KW"/>
</dbReference>
<dbReference type="EMBL" id="JAAEDA010000010">
    <property type="protein sequence ID" value="MCJ1977733.1"/>
    <property type="molecule type" value="Genomic_DNA"/>
</dbReference>
<keyword evidence="6" id="KW-0598">Phosphotransferase system</keyword>
<dbReference type="Pfam" id="PF03610">
    <property type="entry name" value="EIIA-man"/>
    <property type="match status" value="1"/>
</dbReference>
<dbReference type="PANTHER" id="PTHR33799:SF1">
    <property type="entry name" value="PTS SYSTEM MANNOSE-SPECIFIC EIIAB COMPONENT-RELATED"/>
    <property type="match status" value="1"/>
</dbReference>
<dbReference type="AlphaFoldDB" id="A0A7L4WE63"/>
<evidence type="ECO:0000256" key="2">
    <source>
        <dbReference type="ARBA" id="ARBA00022448"/>
    </source>
</evidence>
<keyword evidence="2" id="KW-0813">Transport</keyword>
<accession>A0A7L4WE63</accession>
<keyword evidence="5" id="KW-0808">Transferase</keyword>